<dbReference type="Pfam" id="PF00294">
    <property type="entry name" value="PfkB"/>
    <property type="match status" value="1"/>
</dbReference>
<dbReference type="InterPro" id="IPR052562">
    <property type="entry name" value="Ketohexokinase-related"/>
</dbReference>
<accession>A0AAU9FNW2</accession>
<dbReference type="InterPro" id="IPR034093">
    <property type="entry name" value="KHK"/>
</dbReference>
<dbReference type="PANTHER" id="PTHR42774">
    <property type="entry name" value="PHOSPHOTRANSFERASE SYSTEM TRANSPORT PROTEIN"/>
    <property type="match status" value="1"/>
</dbReference>
<evidence type="ECO:0000313" key="3">
    <source>
        <dbReference type="EMBL" id="BFF97624.1"/>
    </source>
</evidence>
<dbReference type="SUPFAM" id="SSF53613">
    <property type="entry name" value="Ribokinase-like"/>
    <property type="match status" value="1"/>
</dbReference>
<dbReference type="GO" id="GO:0006000">
    <property type="term" value="P:fructose metabolic process"/>
    <property type="evidence" value="ECO:0007669"/>
    <property type="project" value="InterPro"/>
</dbReference>
<sequence length="395" mass="44293">MSHLCAPSLQKCVLCVGGTEIAYISNVEQFPSRGARLRCQNAFMQRTGRTSNVCTALRLLGARVELFGVLSRLGAFRFVVDDLRRRDIDFSHCSWTEESPSCSSIIRERAAGTSTVLRCGKPFPYVTAKEFAQLDLSLHGWVHFEARHVRETVLMMRRVQDHNNGRAEQDRIVVSLLVYDSLEDNLDLLSLCDFVVFGRLLALQVGWSSAHNACEQLNSALRTPRSIHTRRPCIICPWGSQGAVCMDARGNFYDLPAYKPQKIVDRMGDGECFTAGFIYATFVRRRQLPDAVDFANLVASHKIASVGFDDIAKLRISPKKLLPVPVADSEVSSEDEQLSHEQRLCRKYLNRPIQLQQLAGADAQSGTEAEPEPESEHMSEQAVEAAWERLSRTAY</sequence>
<evidence type="ECO:0000313" key="4">
    <source>
        <dbReference type="Proteomes" id="UP001500889"/>
    </source>
</evidence>
<organism evidence="3 4">
    <name type="scientific">Drosophila madeirensis</name>
    <name type="common">Fruit fly</name>
    <dbReference type="NCBI Taxonomy" id="30013"/>
    <lineage>
        <taxon>Eukaryota</taxon>
        <taxon>Metazoa</taxon>
        <taxon>Ecdysozoa</taxon>
        <taxon>Arthropoda</taxon>
        <taxon>Hexapoda</taxon>
        <taxon>Insecta</taxon>
        <taxon>Pterygota</taxon>
        <taxon>Neoptera</taxon>
        <taxon>Endopterygota</taxon>
        <taxon>Diptera</taxon>
        <taxon>Brachycera</taxon>
        <taxon>Muscomorpha</taxon>
        <taxon>Ephydroidea</taxon>
        <taxon>Drosophilidae</taxon>
        <taxon>Drosophila</taxon>
        <taxon>Sophophora</taxon>
    </lineage>
</organism>
<keyword evidence="4" id="KW-1185">Reference proteome</keyword>
<dbReference type="InterPro" id="IPR029056">
    <property type="entry name" value="Ribokinase-like"/>
</dbReference>
<proteinExistence type="predicted"/>
<feature type="compositionally biased region" description="Basic and acidic residues" evidence="1">
    <location>
        <begin position="386"/>
        <end position="395"/>
    </location>
</feature>
<name>A0AAU9FNW2_DROMD</name>
<feature type="domain" description="Carbohydrate kinase PfkB" evidence="2">
    <location>
        <begin position="13"/>
        <end position="307"/>
    </location>
</feature>
<dbReference type="InterPro" id="IPR011611">
    <property type="entry name" value="PfkB_dom"/>
</dbReference>
<feature type="region of interest" description="Disordered" evidence="1">
    <location>
        <begin position="359"/>
        <end position="395"/>
    </location>
</feature>
<evidence type="ECO:0000259" key="2">
    <source>
        <dbReference type="Pfam" id="PF00294"/>
    </source>
</evidence>
<gene>
    <name evidence="3" type="ORF">DMAD_06000</name>
</gene>
<dbReference type="PANTHER" id="PTHR42774:SF3">
    <property type="entry name" value="KETOHEXOKINASE"/>
    <property type="match status" value="1"/>
</dbReference>
<evidence type="ECO:0000256" key="1">
    <source>
        <dbReference type="SAM" id="MobiDB-lite"/>
    </source>
</evidence>
<dbReference type="AlphaFoldDB" id="A0AAU9FNW2"/>
<dbReference type="Gene3D" id="3.40.1190.20">
    <property type="match status" value="1"/>
</dbReference>
<reference evidence="3 4" key="1">
    <citation type="submission" date="2024-02" db="EMBL/GenBank/DDBJ databases">
        <title>A chromosome-level genome assembly of Drosophila madeirensis, a fruit fly species endemic to Madeira island.</title>
        <authorList>
            <person name="Tomihara K."/>
            <person name="Llopart A."/>
            <person name="Yamamoto D."/>
        </authorList>
    </citation>
    <scope>NUCLEOTIDE SEQUENCE [LARGE SCALE GENOMIC DNA]</scope>
    <source>
        <strain evidence="3 4">RF1</strain>
    </source>
</reference>
<dbReference type="CDD" id="cd01939">
    <property type="entry name" value="Ketohexokinase"/>
    <property type="match status" value="1"/>
</dbReference>
<dbReference type="EMBL" id="AP029265">
    <property type="protein sequence ID" value="BFF97624.1"/>
    <property type="molecule type" value="Genomic_DNA"/>
</dbReference>
<dbReference type="Proteomes" id="UP001500889">
    <property type="component" value="Chromosome J"/>
</dbReference>
<protein>
    <submittedName>
        <fullName evidence="3">Ketohexokinase</fullName>
    </submittedName>
</protein>
<dbReference type="GO" id="GO:0004454">
    <property type="term" value="F:ketohexokinase activity"/>
    <property type="evidence" value="ECO:0007669"/>
    <property type="project" value="InterPro"/>
</dbReference>